<organism evidence="1 2">
    <name type="scientific">Mycena sanguinolenta</name>
    <dbReference type="NCBI Taxonomy" id="230812"/>
    <lineage>
        <taxon>Eukaryota</taxon>
        <taxon>Fungi</taxon>
        <taxon>Dikarya</taxon>
        <taxon>Basidiomycota</taxon>
        <taxon>Agaricomycotina</taxon>
        <taxon>Agaricomycetes</taxon>
        <taxon>Agaricomycetidae</taxon>
        <taxon>Agaricales</taxon>
        <taxon>Marasmiineae</taxon>
        <taxon>Mycenaceae</taxon>
        <taxon>Mycena</taxon>
    </lineage>
</organism>
<sequence length="423" mass="47378">MVLQPGLASPSPRFRSIPCKGVDLDSGQRVITIGLVISARLESTRLEATLWPLVEHKFPRAGARLAFRNEVYELQIPEQFDSETPPFVFTVQEYYLTFLGFLAPHAAFDAVGAGTLLAAWTRLLRGEHLHNIPGMEWDTKPFAPLECGPVNLEVPRGWFKGSRALGPQKKREASPAESDPKDVRRFVRIPKAFLEDAKKKIMDELKARGSTEYVGSSDVLRAWWLKSVYGHRSLTDHTPVHVHVLINLRGLPVFANDAPLKGPYIHSTISTIPIPPIPASAFQAESLGALALCIRRSILAYTADPEAIRADLRWRRAEANRLEILCPCPPDAEYLFLTDYRAAKFDQLDFTGAVEGSEGMKTATRVVFVYPLLCTVLKPYRRGVNRVLMDDADAVWMSETREEKDWEDIRQTSGVTFTDSPPV</sequence>
<dbReference type="OrthoDB" id="21502at2759"/>
<dbReference type="AlphaFoldDB" id="A0A8H7CL05"/>
<dbReference type="Gene3D" id="3.30.559.10">
    <property type="entry name" value="Chloramphenicol acetyltransferase-like domain"/>
    <property type="match status" value="1"/>
</dbReference>
<keyword evidence="2" id="KW-1185">Reference proteome</keyword>
<name>A0A8H7CL05_9AGAR</name>
<dbReference type="Proteomes" id="UP000623467">
    <property type="component" value="Unassembled WGS sequence"/>
</dbReference>
<proteinExistence type="predicted"/>
<comment type="caution">
    <text evidence="1">The sequence shown here is derived from an EMBL/GenBank/DDBJ whole genome shotgun (WGS) entry which is preliminary data.</text>
</comment>
<evidence type="ECO:0000313" key="2">
    <source>
        <dbReference type="Proteomes" id="UP000623467"/>
    </source>
</evidence>
<gene>
    <name evidence="1" type="ORF">MSAN_02059300</name>
</gene>
<dbReference type="EMBL" id="JACAZH010000027">
    <property type="protein sequence ID" value="KAF7341619.1"/>
    <property type="molecule type" value="Genomic_DNA"/>
</dbReference>
<protein>
    <submittedName>
        <fullName evidence="1">Uncharacterized protein</fullName>
    </submittedName>
</protein>
<dbReference type="InterPro" id="IPR023213">
    <property type="entry name" value="CAT-like_dom_sf"/>
</dbReference>
<reference evidence="1" key="1">
    <citation type="submission" date="2020-05" db="EMBL/GenBank/DDBJ databases">
        <title>Mycena genomes resolve the evolution of fungal bioluminescence.</title>
        <authorList>
            <person name="Tsai I.J."/>
        </authorList>
    </citation>
    <scope>NUCLEOTIDE SEQUENCE</scope>
    <source>
        <strain evidence="1">160909Yilan</strain>
    </source>
</reference>
<accession>A0A8H7CL05</accession>
<evidence type="ECO:0000313" key="1">
    <source>
        <dbReference type="EMBL" id="KAF7341619.1"/>
    </source>
</evidence>